<dbReference type="SMART" id="SM00636">
    <property type="entry name" value="Glyco_18"/>
    <property type="match status" value="1"/>
</dbReference>
<dbReference type="PANTHER" id="PTHR46066">
    <property type="entry name" value="CHITINASE DOMAIN-CONTAINING PROTEIN 1 FAMILY MEMBER"/>
    <property type="match status" value="1"/>
</dbReference>
<dbReference type="Pfam" id="PF08239">
    <property type="entry name" value="SH3_3"/>
    <property type="match status" value="1"/>
</dbReference>
<evidence type="ECO:0000259" key="2">
    <source>
        <dbReference type="PROSITE" id="PS51781"/>
    </source>
</evidence>
<evidence type="ECO:0000256" key="1">
    <source>
        <dbReference type="SAM" id="Phobius"/>
    </source>
</evidence>
<feature type="domain" description="SH3b" evidence="2">
    <location>
        <begin position="168"/>
        <end position="234"/>
    </location>
</feature>
<feature type="domain" description="GH18" evidence="3">
    <location>
        <begin position="255"/>
        <end position="573"/>
    </location>
</feature>
<dbReference type="Gene3D" id="2.30.30.40">
    <property type="entry name" value="SH3 Domains"/>
    <property type="match status" value="1"/>
</dbReference>
<dbReference type="InterPro" id="IPR003646">
    <property type="entry name" value="SH3-like_bac-type"/>
</dbReference>
<dbReference type="GO" id="GO:0008061">
    <property type="term" value="F:chitin binding"/>
    <property type="evidence" value="ECO:0007669"/>
    <property type="project" value="InterPro"/>
</dbReference>
<dbReference type="InterPro" id="IPR017853">
    <property type="entry name" value="GH"/>
</dbReference>
<evidence type="ECO:0000259" key="3">
    <source>
        <dbReference type="PROSITE" id="PS51910"/>
    </source>
</evidence>
<dbReference type="InterPro" id="IPR036582">
    <property type="entry name" value="Mao_N_sf"/>
</dbReference>
<keyword evidence="4" id="KW-0378">Hydrolase</keyword>
<dbReference type="InterPro" id="IPR001223">
    <property type="entry name" value="Glyco_hydro18_cat"/>
</dbReference>
<dbReference type="PROSITE" id="PS51910">
    <property type="entry name" value="GH18_2"/>
    <property type="match status" value="1"/>
</dbReference>
<sequence>MKVPKNRRTRKWAFLMILLAIVLGAAAAFYWDQYVPTSKHEAPSFDGMTKPIFYQGAMLDKPAQGKEETLKLPFDIVKEQIDPTMIYETSSDSTIITTQDKVLRLKTSQLTGMVNEKPFTLKFPLEKINGSLYLPIQPLEDLYRIELRESEETGAVILLKEGDTLQWGKTAAFPDKPDKTVPMRKEPFIKSPILADLKQSEFVMIWSEEPEWYKVQLANGYMGYISKKQLSKDKTETIPKKELQPSFVPAKPINGKINLTWDQMTTPKNPDTSKFPPMPGLNVVSPTWFHLDDGQGTLKNLADPAYVKWAHDQNIQVWALFSNGFEPKRTTEALSTYDKRMKMIKQLLSYAQLYSLQGINIDFENVSTKDKDNLTQFVREMVPLMHEQGLIVSMDVTPKSNSEMWSLFYDRKALIDSLDYMMIMAYDEFWASSPTAGSVSSLPWVEKNVVKLMKEDQIPASKLILGVPFYTRVWTEETVDGKTKVSSKSVYMETPQKTIKEKNLTPVFLPEAGQNYVEYKDGDKLNKIWLEDEVSMKARLDLVKKYNLAGVASWRRGYETPSIWNLIKTSLDK</sequence>
<evidence type="ECO:0000313" key="5">
    <source>
        <dbReference type="Proteomes" id="UP000215509"/>
    </source>
</evidence>
<dbReference type="InterPro" id="IPR029070">
    <property type="entry name" value="Chitinase_insertion_sf"/>
</dbReference>
<dbReference type="GO" id="GO:0005975">
    <property type="term" value="P:carbohydrate metabolic process"/>
    <property type="evidence" value="ECO:0007669"/>
    <property type="project" value="InterPro"/>
</dbReference>
<keyword evidence="1" id="KW-1133">Transmembrane helix</keyword>
<dbReference type="PROSITE" id="PS51781">
    <property type="entry name" value="SH3B"/>
    <property type="match status" value="1"/>
</dbReference>
<dbReference type="InterPro" id="IPR012854">
    <property type="entry name" value="Cu_amine_oxidase-like_N"/>
</dbReference>
<gene>
    <name evidence="4" type="ORF">CF651_22745</name>
</gene>
<protein>
    <submittedName>
        <fullName evidence="4">Glycosyl hydrolase</fullName>
    </submittedName>
</protein>
<comment type="caution">
    <text evidence="4">The sequence shown here is derived from an EMBL/GenBank/DDBJ whole genome shotgun (WGS) entry which is preliminary data.</text>
</comment>
<dbReference type="EMBL" id="NMQW01000036">
    <property type="protein sequence ID" value="OXM84007.1"/>
    <property type="molecule type" value="Genomic_DNA"/>
</dbReference>
<feature type="transmembrane region" description="Helical" evidence="1">
    <location>
        <begin position="12"/>
        <end position="31"/>
    </location>
</feature>
<dbReference type="SUPFAM" id="SSF55383">
    <property type="entry name" value="Copper amine oxidase, domain N"/>
    <property type="match status" value="1"/>
</dbReference>
<dbReference type="Gene3D" id="3.20.20.80">
    <property type="entry name" value="Glycosidases"/>
    <property type="match status" value="1"/>
</dbReference>
<dbReference type="Gene3D" id="3.10.50.10">
    <property type="match status" value="1"/>
</dbReference>
<keyword evidence="5" id="KW-1185">Reference proteome</keyword>
<proteinExistence type="predicted"/>
<dbReference type="PANTHER" id="PTHR46066:SF2">
    <property type="entry name" value="CHITINASE DOMAIN-CONTAINING PROTEIN 1"/>
    <property type="match status" value="1"/>
</dbReference>
<accession>A0A229UKM2</accession>
<evidence type="ECO:0000313" key="4">
    <source>
        <dbReference type="EMBL" id="OXM84007.1"/>
    </source>
</evidence>
<dbReference type="SUPFAM" id="SSF51445">
    <property type="entry name" value="(Trans)glycosidases"/>
    <property type="match status" value="1"/>
</dbReference>
<dbReference type="GO" id="GO:0016787">
    <property type="term" value="F:hydrolase activity"/>
    <property type="evidence" value="ECO:0007669"/>
    <property type="project" value="UniProtKB-KW"/>
</dbReference>
<dbReference type="Pfam" id="PF00704">
    <property type="entry name" value="Glyco_hydro_18"/>
    <property type="match status" value="1"/>
</dbReference>
<dbReference type="AlphaFoldDB" id="A0A229UKM2"/>
<dbReference type="Pfam" id="PF07833">
    <property type="entry name" value="Cu_amine_oxidN1"/>
    <property type="match status" value="1"/>
</dbReference>
<dbReference type="Proteomes" id="UP000215509">
    <property type="component" value="Unassembled WGS sequence"/>
</dbReference>
<keyword evidence="1" id="KW-0812">Transmembrane</keyword>
<reference evidence="4 5" key="1">
    <citation type="submission" date="2017-07" db="EMBL/GenBank/DDBJ databases">
        <title>Genome sequencing and assembly of Paenibacillus rigui.</title>
        <authorList>
            <person name="Mayilraj S."/>
        </authorList>
    </citation>
    <scope>NUCLEOTIDE SEQUENCE [LARGE SCALE GENOMIC DNA]</scope>
    <source>
        <strain evidence="4 5">JCM 16352</strain>
    </source>
</reference>
<keyword evidence="1" id="KW-0472">Membrane</keyword>
<dbReference type="OrthoDB" id="9775889at2"/>
<organism evidence="4 5">
    <name type="scientific">Paenibacillus rigui</name>
    <dbReference type="NCBI Taxonomy" id="554312"/>
    <lineage>
        <taxon>Bacteria</taxon>
        <taxon>Bacillati</taxon>
        <taxon>Bacillota</taxon>
        <taxon>Bacilli</taxon>
        <taxon>Bacillales</taxon>
        <taxon>Paenibacillaceae</taxon>
        <taxon>Paenibacillus</taxon>
    </lineage>
</organism>
<name>A0A229UKM2_9BACL</name>
<dbReference type="InterPro" id="IPR011583">
    <property type="entry name" value="Chitinase_II/V-like_cat"/>
</dbReference>